<dbReference type="GO" id="GO:0016787">
    <property type="term" value="F:hydrolase activity"/>
    <property type="evidence" value="ECO:0007669"/>
    <property type="project" value="UniProtKB-KW"/>
</dbReference>
<dbReference type="InterPro" id="IPR010023">
    <property type="entry name" value="KdsC_fam"/>
</dbReference>
<evidence type="ECO:0000313" key="7">
    <source>
        <dbReference type="EMBL" id="GAA0211630.1"/>
    </source>
</evidence>
<dbReference type="SFLD" id="SFLDG01138">
    <property type="entry name" value="C1.6.2:_Deoxy-d-mannose-octulo"/>
    <property type="match status" value="1"/>
</dbReference>
<proteinExistence type="inferred from homology"/>
<comment type="cofactor">
    <cofactor evidence="1">
        <name>Mg(2+)</name>
        <dbReference type="ChEBI" id="CHEBI:18420"/>
    </cofactor>
</comment>
<evidence type="ECO:0000256" key="5">
    <source>
        <dbReference type="ARBA" id="ARBA00022801"/>
    </source>
</evidence>
<dbReference type="InterPro" id="IPR023214">
    <property type="entry name" value="HAD_sf"/>
</dbReference>
<dbReference type="SFLD" id="SFLDS00003">
    <property type="entry name" value="Haloacid_Dehalogenase"/>
    <property type="match status" value="1"/>
</dbReference>
<keyword evidence="6" id="KW-0460">Magnesium</keyword>
<dbReference type="SUPFAM" id="SSF56784">
    <property type="entry name" value="HAD-like"/>
    <property type="match status" value="1"/>
</dbReference>
<keyword evidence="4" id="KW-0479">Metal-binding</keyword>
<dbReference type="Pfam" id="PF08282">
    <property type="entry name" value="Hydrolase_3"/>
    <property type="match status" value="1"/>
</dbReference>
<keyword evidence="8" id="KW-1185">Reference proteome</keyword>
<comment type="similarity">
    <text evidence="2">Belongs to the KdsC family.</text>
</comment>
<dbReference type="PANTHER" id="PTHR21485:SF3">
    <property type="entry name" value="N-ACYLNEURAMINATE CYTIDYLYLTRANSFERASE"/>
    <property type="match status" value="1"/>
</dbReference>
<comment type="caution">
    <text evidence="7">The sequence shown here is derived from an EMBL/GenBank/DDBJ whole genome shotgun (WGS) entry which is preliminary data.</text>
</comment>
<evidence type="ECO:0000256" key="3">
    <source>
        <dbReference type="ARBA" id="ARBA00011881"/>
    </source>
</evidence>
<evidence type="ECO:0000256" key="4">
    <source>
        <dbReference type="ARBA" id="ARBA00022723"/>
    </source>
</evidence>
<dbReference type="InterPro" id="IPR036412">
    <property type="entry name" value="HAD-like_sf"/>
</dbReference>
<reference evidence="7 8" key="1">
    <citation type="journal article" date="2019" name="Int. J. Syst. Evol. Microbiol.">
        <title>The Global Catalogue of Microorganisms (GCM) 10K type strain sequencing project: providing services to taxonomists for standard genome sequencing and annotation.</title>
        <authorList>
            <consortium name="The Broad Institute Genomics Platform"/>
            <consortium name="The Broad Institute Genome Sequencing Center for Infectious Disease"/>
            <person name="Wu L."/>
            <person name="Ma J."/>
        </authorList>
    </citation>
    <scope>NUCLEOTIDE SEQUENCE [LARGE SCALE GENOMIC DNA]</scope>
    <source>
        <strain evidence="7 8">JCM 8542</strain>
    </source>
</reference>
<evidence type="ECO:0000256" key="6">
    <source>
        <dbReference type="ARBA" id="ARBA00022842"/>
    </source>
</evidence>
<dbReference type="Proteomes" id="UP001500399">
    <property type="component" value="Unassembled WGS sequence"/>
</dbReference>
<accession>A0ABN0T3S3</accession>
<dbReference type="InterPro" id="IPR050793">
    <property type="entry name" value="CMP-NeuNAc_synthase"/>
</dbReference>
<dbReference type="SFLD" id="SFLDG01136">
    <property type="entry name" value="C1.6:_Phosphoserine_Phosphatas"/>
    <property type="match status" value="1"/>
</dbReference>
<gene>
    <name evidence="7" type="ORF">GCM10008919_13660</name>
</gene>
<evidence type="ECO:0000256" key="2">
    <source>
        <dbReference type="ARBA" id="ARBA00005893"/>
    </source>
</evidence>
<dbReference type="EMBL" id="BAAACR010000008">
    <property type="protein sequence ID" value="GAA0211630.1"/>
    <property type="molecule type" value="Genomic_DNA"/>
</dbReference>
<sequence length="157" mass="16786">MSVKRIKYIFADMDGVLTDGTVRIDEKGRESKTICFRDLDAIGIGRRGGIEFAFVTGEDTPIAHFMASRFGVDIAVFGAKDKKAALEQLCVQLGLTVDEICYIGDAARDVPAIECAGIGATVQDGVLAARRAADIVTECCGGTGALLELVETLLERR</sequence>
<dbReference type="Gene3D" id="3.40.50.1000">
    <property type="entry name" value="HAD superfamily/HAD-like"/>
    <property type="match status" value="1"/>
</dbReference>
<evidence type="ECO:0000313" key="8">
    <source>
        <dbReference type="Proteomes" id="UP001500399"/>
    </source>
</evidence>
<organism evidence="7 8">
    <name type="scientific">Selenomonas dianae</name>
    <dbReference type="NCBI Taxonomy" id="135079"/>
    <lineage>
        <taxon>Bacteria</taxon>
        <taxon>Bacillati</taxon>
        <taxon>Bacillota</taxon>
        <taxon>Negativicutes</taxon>
        <taxon>Selenomonadales</taxon>
        <taxon>Selenomonadaceae</taxon>
        <taxon>Selenomonas</taxon>
    </lineage>
</organism>
<name>A0ABN0T3S3_9FIRM</name>
<dbReference type="PANTHER" id="PTHR21485">
    <property type="entry name" value="HAD SUPERFAMILY MEMBERS CMAS AND KDSC"/>
    <property type="match status" value="1"/>
</dbReference>
<keyword evidence="5 7" id="KW-0378">Hydrolase</keyword>
<protein>
    <submittedName>
        <fullName evidence="7">HAD family hydrolase</fullName>
    </submittedName>
</protein>
<evidence type="ECO:0000256" key="1">
    <source>
        <dbReference type="ARBA" id="ARBA00001946"/>
    </source>
</evidence>
<comment type="subunit">
    <text evidence="3">Homotetramer.</text>
</comment>